<reference evidence="2" key="1">
    <citation type="submission" date="2013-08" db="EMBL/GenBank/DDBJ databases">
        <authorList>
            <person name="Mendez C."/>
            <person name="Richter M."/>
            <person name="Ferrer M."/>
            <person name="Sanchez J."/>
        </authorList>
    </citation>
    <scope>NUCLEOTIDE SEQUENCE</scope>
</reference>
<evidence type="ECO:0000313" key="2">
    <source>
        <dbReference type="EMBL" id="EQD76098.1"/>
    </source>
</evidence>
<dbReference type="InterPro" id="IPR023473">
    <property type="entry name" value="AMMECR1"/>
</dbReference>
<dbReference type="NCBIfam" id="TIGR00296">
    <property type="entry name" value="TIGR00296 family protein"/>
    <property type="match status" value="1"/>
</dbReference>
<dbReference type="InterPro" id="IPR002733">
    <property type="entry name" value="AMMECR1_domain"/>
</dbReference>
<comment type="caution">
    <text evidence="2">The sequence shown here is derived from an EMBL/GenBank/DDBJ whole genome shotgun (WGS) entry which is preliminary data.</text>
</comment>
<dbReference type="Gene3D" id="3.30.1490.150">
    <property type="entry name" value="Hypothetical protein ph0010, domain 2"/>
    <property type="match status" value="1"/>
</dbReference>
<protein>
    <submittedName>
        <fullName evidence="2">AMMECR1 domain-containing protein</fullName>
    </submittedName>
</protein>
<dbReference type="AlphaFoldDB" id="T1C5I1"/>
<dbReference type="HAMAP" id="MF_00645">
    <property type="entry name" value="AMMECR1"/>
    <property type="match status" value="1"/>
</dbReference>
<gene>
    <name evidence="2" type="ORF">B1B_01916</name>
</gene>
<accession>T1C5I1</accession>
<dbReference type="PANTHER" id="PTHR13016:SF0">
    <property type="entry name" value="AMME SYNDROME CANDIDATE GENE 1 PROTEIN"/>
    <property type="match status" value="1"/>
</dbReference>
<dbReference type="InterPro" id="IPR027623">
    <property type="entry name" value="AmmeMemoSam_A"/>
</dbReference>
<dbReference type="InterPro" id="IPR023472">
    <property type="entry name" value="Uncharacterised_MJ0810"/>
</dbReference>
<dbReference type="Gene3D" id="3.30.700.20">
    <property type="entry name" value="Hypothetical protein ph0010, domain 1"/>
    <property type="match status" value="1"/>
</dbReference>
<dbReference type="SUPFAM" id="SSF143447">
    <property type="entry name" value="AMMECR1-like"/>
    <property type="match status" value="1"/>
</dbReference>
<sequence length="206" mass="21480">MVALNAGRWAVREARAAIAGSLGLPARPTGTPPPDAEEPRGVFVTLVDLSSGELRGCIGYPLPVLPLAEAVRGAAVASAREDPRFPSLLPEEFDRIVVEVSILTPPELIAASDPEGRLASVEVGRDGLIVRARGASGLLLPQVAVVQGWGASEFLDATCEKAGLPFAAWRQASTVVERFRAEVFAEVEPNGPVAARRGASSGRSAP</sequence>
<dbReference type="InterPro" id="IPR036071">
    <property type="entry name" value="AMMECR1_dom_sf"/>
</dbReference>
<dbReference type="PANTHER" id="PTHR13016">
    <property type="entry name" value="AMMECR1 HOMOLOG"/>
    <property type="match status" value="1"/>
</dbReference>
<reference evidence="2" key="2">
    <citation type="journal article" date="2014" name="ISME J.">
        <title>Microbial stratification in low pH oxic and suboxic macroscopic growths along an acid mine drainage.</title>
        <authorList>
            <person name="Mendez-Garcia C."/>
            <person name="Mesa V."/>
            <person name="Sprenger R.R."/>
            <person name="Richter M."/>
            <person name="Diez M.S."/>
            <person name="Solano J."/>
            <person name="Bargiela R."/>
            <person name="Golyshina O.V."/>
            <person name="Manteca A."/>
            <person name="Ramos J.L."/>
            <person name="Gallego J.R."/>
            <person name="Llorente I."/>
            <person name="Martins Dos Santos V.A."/>
            <person name="Jensen O.N."/>
            <person name="Pelaez A.I."/>
            <person name="Sanchez J."/>
            <person name="Ferrer M."/>
        </authorList>
    </citation>
    <scope>NUCLEOTIDE SEQUENCE</scope>
</reference>
<proteinExistence type="inferred from homology"/>
<name>T1C5I1_9ZZZZ</name>
<dbReference type="Pfam" id="PF01871">
    <property type="entry name" value="AMMECR1"/>
    <property type="match status" value="1"/>
</dbReference>
<dbReference type="InterPro" id="IPR027485">
    <property type="entry name" value="AMMECR1_N"/>
</dbReference>
<dbReference type="EMBL" id="AUZY01001140">
    <property type="protein sequence ID" value="EQD76098.1"/>
    <property type="molecule type" value="Genomic_DNA"/>
</dbReference>
<organism evidence="2">
    <name type="scientific">mine drainage metagenome</name>
    <dbReference type="NCBI Taxonomy" id="410659"/>
    <lineage>
        <taxon>unclassified sequences</taxon>
        <taxon>metagenomes</taxon>
        <taxon>ecological metagenomes</taxon>
    </lineage>
</organism>
<dbReference type="PROSITE" id="PS51112">
    <property type="entry name" value="AMMECR1"/>
    <property type="match status" value="1"/>
</dbReference>
<evidence type="ECO:0000259" key="1">
    <source>
        <dbReference type="PROSITE" id="PS51112"/>
    </source>
</evidence>
<feature type="domain" description="AMMECR1" evidence="1">
    <location>
        <begin position="5"/>
        <end position="195"/>
    </location>
</feature>
<dbReference type="NCBIfam" id="TIGR04335">
    <property type="entry name" value="AmmeMemoSam_A"/>
    <property type="match status" value="1"/>
</dbReference>